<dbReference type="AlphaFoldDB" id="A0AB39HSF2"/>
<gene>
    <name evidence="1" type="ORF">AB4Y30_02480</name>
</gene>
<evidence type="ECO:0000313" key="1">
    <source>
        <dbReference type="EMBL" id="XDK33254.1"/>
    </source>
</evidence>
<proteinExistence type="predicted"/>
<organism evidence="1">
    <name type="scientific">Ornithinibacillus sp. 4-3</name>
    <dbReference type="NCBI Taxonomy" id="3231488"/>
    <lineage>
        <taxon>Bacteria</taxon>
        <taxon>Bacillati</taxon>
        <taxon>Bacillota</taxon>
        <taxon>Bacilli</taxon>
        <taxon>Bacillales</taxon>
        <taxon>Bacillaceae</taxon>
        <taxon>Ornithinibacillus</taxon>
    </lineage>
</organism>
<accession>A0AB39HSF2</accession>
<reference evidence="1" key="1">
    <citation type="submission" date="2024-07" db="EMBL/GenBank/DDBJ databases">
        <title>Halotolerant mesophilic bacterium Ornithinibacillus sp. 4-3, sp. nov., isolated from soil.</title>
        <authorList>
            <person name="Sidarenka A.V."/>
            <person name="Guliayeva D.E."/>
            <person name="Leanovich S.I."/>
            <person name="Hileuskaya K.S."/>
            <person name="Akhremchuk A.E."/>
            <person name="Sikolenko M.A."/>
            <person name="Valentovich L.N."/>
        </authorList>
    </citation>
    <scope>NUCLEOTIDE SEQUENCE</scope>
    <source>
        <strain evidence="1">4-3</strain>
    </source>
</reference>
<name>A0AB39HSF2_9BACI</name>
<sequence length="52" mass="5869">MNNENQLYRSTSEDEGISSKAILSFLDAVEEENLNYISFMLVRNDKVIAEGA</sequence>
<protein>
    <submittedName>
        <fullName evidence="1">Uncharacterized protein</fullName>
    </submittedName>
</protein>
<dbReference type="EMBL" id="CP162599">
    <property type="protein sequence ID" value="XDK33254.1"/>
    <property type="molecule type" value="Genomic_DNA"/>
</dbReference>
<dbReference type="RefSeq" id="WP_368653936.1">
    <property type="nucleotide sequence ID" value="NZ_CP162599.1"/>
</dbReference>